<organism evidence="2 3">
    <name type="scientific">Pararge aegeria aegeria</name>
    <dbReference type="NCBI Taxonomy" id="348720"/>
    <lineage>
        <taxon>Eukaryota</taxon>
        <taxon>Metazoa</taxon>
        <taxon>Ecdysozoa</taxon>
        <taxon>Arthropoda</taxon>
        <taxon>Hexapoda</taxon>
        <taxon>Insecta</taxon>
        <taxon>Pterygota</taxon>
        <taxon>Neoptera</taxon>
        <taxon>Endopterygota</taxon>
        <taxon>Lepidoptera</taxon>
        <taxon>Glossata</taxon>
        <taxon>Ditrysia</taxon>
        <taxon>Papilionoidea</taxon>
        <taxon>Nymphalidae</taxon>
        <taxon>Satyrinae</taxon>
        <taxon>Satyrini</taxon>
        <taxon>Parargina</taxon>
        <taxon>Pararge</taxon>
    </lineage>
</organism>
<dbReference type="AlphaFoldDB" id="A0A8S4QG54"/>
<proteinExistence type="predicted"/>
<keyword evidence="3" id="KW-1185">Reference proteome</keyword>
<feature type="region of interest" description="Disordered" evidence="1">
    <location>
        <begin position="1"/>
        <end position="47"/>
    </location>
</feature>
<evidence type="ECO:0000313" key="2">
    <source>
        <dbReference type="EMBL" id="CAH2210153.1"/>
    </source>
</evidence>
<evidence type="ECO:0000313" key="3">
    <source>
        <dbReference type="Proteomes" id="UP000838756"/>
    </source>
</evidence>
<sequence length="47" mass="4908">SKEEEEESVAPGGIGTDPTPTAPGNTPPPMSAASNRRSTDLSRISRR</sequence>
<gene>
    <name evidence="2" type="primary">jg15707</name>
    <name evidence="2" type="ORF">PAEG_LOCUS2065</name>
</gene>
<feature type="non-terminal residue" evidence="2">
    <location>
        <position position="1"/>
    </location>
</feature>
<name>A0A8S4QG54_9NEOP</name>
<evidence type="ECO:0000256" key="1">
    <source>
        <dbReference type="SAM" id="MobiDB-lite"/>
    </source>
</evidence>
<dbReference type="EMBL" id="CAKXAJ010006723">
    <property type="protein sequence ID" value="CAH2210153.1"/>
    <property type="molecule type" value="Genomic_DNA"/>
</dbReference>
<comment type="caution">
    <text evidence="2">The sequence shown here is derived from an EMBL/GenBank/DDBJ whole genome shotgun (WGS) entry which is preliminary data.</text>
</comment>
<accession>A0A8S4QG54</accession>
<dbReference type="Proteomes" id="UP000838756">
    <property type="component" value="Unassembled WGS sequence"/>
</dbReference>
<protein>
    <submittedName>
        <fullName evidence="2">Jg15707 protein</fullName>
    </submittedName>
</protein>
<reference evidence="2" key="1">
    <citation type="submission" date="2022-03" db="EMBL/GenBank/DDBJ databases">
        <authorList>
            <person name="Lindestad O."/>
        </authorList>
    </citation>
    <scope>NUCLEOTIDE SEQUENCE</scope>
</reference>